<dbReference type="OrthoDB" id="1467607at2"/>
<comment type="caution">
    <text evidence="1">The sequence shown here is derived from an EMBL/GenBank/DDBJ whole genome shotgun (WGS) entry which is preliminary data.</text>
</comment>
<keyword evidence="2" id="KW-1185">Reference proteome</keyword>
<reference evidence="1 2" key="1">
    <citation type="submission" date="2018-08" db="EMBL/GenBank/DDBJ databases">
        <title>The draft genome squence of Brumimicrobium sp. N62.</title>
        <authorList>
            <person name="Du Z.-J."/>
            <person name="Luo H.-R."/>
        </authorList>
    </citation>
    <scope>NUCLEOTIDE SEQUENCE [LARGE SCALE GENOMIC DNA]</scope>
    <source>
        <strain evidence="1 2">N62</strain>
    </source>
</reference>
<dbReference type="Proteomes" id="UP000257127">
    <property type="component" value="Unassembled WGS sequence"/>
</dbReference>
<name>A0A3E1EWJ6_9FLAO</name>
<accession>A0A3E1EWJ6</accession>
<dbReference type="AlphaFoldDB" id="A0A3E1EWJ6"/>
<evidence type="ECO:0000313" key="1">
    <source>
        <dbReference type="EMBL" id="RFC53931.1"/>
    </source>
</evidence>
<dbReference type="PROSITE" id="PS51257">
    <property type="entry name" value="PROKAR_LIPOPROTEIN"/>
    <property type="match status" value="1"/>
</dbReference>
<dbReference type="RefSeq" id="WP_116881212.1">
    <property type="nucleotide sequence ID" value="NZ_QURB01000006.1"/>
</dbReference>
<organism evidence="1 2">
    <name type="scientific">Brumimicrobium aurantiacum</name>
    <dbReference type="NCBI Taxonomy" id="1737063"/>
    <lineage>
        <taxon>Bacteria</taxon>
        <taxon>Pseudomonadati</taxon>
        <taxon>Bacteroidota</taxon>
        <taxon>Flavobacteriia</taxon>
        <taxon>Flavobacteriales</taxon>
        <taxon>Crocinitomicaceae</taxon>
        <taxon>Brumimicrobium</taxon>
    </lineage>
</organism>
<sequence length="92" mass="10444">MNKLFNLILGSSILLFSSCGGGWSEDQKTTVKNECITMGTYDCDCYLDKATSTFKNPDEYNQEDSELHKKFETAITECEVEVESNEETMESF</sequence>
<dbReference type="EMBL" id="QURB01000006">
    <property type="protein sequence ID" value="RFC53931.1"/>
    <property type="molecule type" value="Genomic_DNA"/>
</dbReference>
<evidence type="ECO:0000313" key="2">
    <source>
        <dbReference type="Proteomes" id="UP000257127"/>
    </source>
</evidence>
<gene>
    <name evidence="1" type="ORF">DXU93_10305</name>
</gene>
<protein>
    <recommendedName>
        <fullName evidence="3">Lipoprotein</fullName>
    </recommendedName>
</protein>
<evidence type="ECO:0008006" key="3">
    <source>
        <dbReference type="Google" id="ProtNLM"/>
    </source>
</evidence>
<proteinExistence type="predicted"/>